<dbReference type="EMBL" id="GEDC01030975">
    <property type="protein sequence ID" value="JAS06323.1"/>
    <property type="molecule type" value="Transcribed_RNA"/>
</dbReference>
<dbReference type="AlphaFoldDB" id="A0A1B6BYH7"/>
<feature type="signal peptide" evidence="1">
    <location>
        <begin position="1"/>
        <end position="19"/>
    </location>
</feature>
<evidence type="ECO:0000313" key="2">
    <source>
        <dbReference type="EMBL" id="JAS06323.1"/>
    </source>
</evidence>
<keyword evidence="1" id="KW-0732">Signal</keyword>
<organism evidence="2">
    <name type="scientific">Clastoptera arizonana</name>
    <name type="common">Arizona spittle bug</name>
    <dbReference type="NCBI Taxonomy" id="38151"/>
    <lineage>
        <taxon>Eukaryota</taxon>
        <taxon>Metazoa</taxon>
        <taxon>Ecdysozoa</taxon>
        <taxon>Arthropoda</taxon>
        <taxon>Hexapoda</taxon>
        <taxon>Insecta</taxon>
        <taxon>Pterygota</taxon>
        <taxon>Neoptera</taxon>
        <taxon>Paraneoptera</taxon>
        <taxon>Hemiptera</taxon>
        <taxon>Auchenorrhyncha</taxon>
        <taxon>Cercopoidea</taxon>
        <taxon>Clastopteridae</taxon>
        <taxon>Clastoptera</taxon>
    </lineage>
</organism>
<sequence>MKYGLRLSFLMCVTLVTSAINPKTLLRLSKKIAKKIEERKGDGEILVSELNVYYNYMRELLALVVNNTDAGRECVNAVVKTLGPLHTKLPIYNVLMTRAFNISFGQVEEIEKVIYKTGCLWNKIRNIELNRTLF</sequence>
<proteinExistence type="predicted"/>
<name>A0A1B6BYH7_9HEMI</name>
<feature type="chain" id="PRO_5008579957" evidence="1">
    <location>
        <begin position="20"/>
        <end position="134"/>
    </location>
</feature>
<accession>A0A1B6BYH7</accession>
<reference evidence="2" key="1">
    <citation type="submission" date="2015-12" db="EMBL/GenBank/DDBJ databases">
        <title>De novo transcriptome assembly of four potential Pierce s Disease insect vectors from Arizona vineyards.</title>
        <authorList>
            <person name="Tassone E.E."/>
        </authorList>
    </citation>
    <scope>NUCLEOTIDE SEQUENCE</scope>
</reference>
<gene>
    <name evidence="2" type="ORF">g.44560</name>
</gene>
<evidence type="ECO:0000256" key="1">
    <source>
        <dbReference type="SAM" id="SignalP"/>
    </source>
</evidence>
<protein>
    <submittedName>
        <fullName evidence="2">Uncharacterized protein</fullName>
    </submittedName>
</protein>